<comment type="subcellular location">
    <subcellularLocation>
        <location evidence="10">Cell membrane</location>
        <topology evidence="10">Peripheral membrane protein</topology>
    </subcellularLocation>
    <subcellularLocation>
        <location evidence="2">Membrane</location>
        <topology evidence="2">Peripheral membrane protein</topology>
    </subcellularLocation>
</comment>
<dbReference type="PROSITE" id="PS00153">
    <property type="entry name" value="ATPASE_GAMMA"/>
    <property type="match status" value="1"/>
</dbReference>
<evidence type="ECO:0000256" key="8">
    <source>
        <dbReference type="ARBA" id="ARBA00023196"/>
    </source>
</evidence>
<keyword evidence="6 10" id="KW-0406">Ion transport</keyword>
<evidence type="ECO:0000256" key="2">
    <source>
        <dbReference type="ARBA" id="ARBA00004170"/>
    </source>
</evidence>
<evidence type="ECO:0000256" key="1">
    <source>
        <dbReference type="ARBA" id="ARBA00003456"/>
    </source>
</evidence>
<sequence length="294" mass="32299">MPSLKEVRNRIVSVNSTTQITKAMKMVSAAKLRRAQDAILQMRPYATKLNELIATVSANTEVGATSPFTTVRQVEKVLVVVVTSDRGLCGAFNANIIKAALAVINEKYPTQAAKGNVEILALGKKGGEALQRRSFKVNDTYMSIFQNLNFAHARSAAEAIMTAFSEGKYDVVELVYNEFKNVATQILRVDQMLPLVDKKADASKASKIDYIFEPSEEEIVLELIPKAIKMQLYKAVLESNASEHGARMTAMDKATDNANELLRALKIEYNRSRQAAITKEILEIVGGAEALKGD</sequence>
<comment type="caution">
    <text evidence="11">The sequence shown here is derived from an EMBL/GenBank/DDBJ whole genome shotgun (WGS) entry which is preliminary data.</text>
</comment>
<dbReference type="GO" id="GO:0005524">
    <property type="term" value="F:ATP binding"/>
    <property type="evidence" value="ECO:0007669"/>
    <property type="project" value="UniProtKB-UniRule"/>
</dbReference>
<dbReference type="PRINTS" id="PR00126">
    <property type="entry name" value="ATPASEGAMMA"/>
</dbReference>
<dbReference type="GO" id="GO:0042777">
    <property type="term" value="P:proton motive force-driven plasma membrane ATP synthesis"/>
    <property type="evidence" value="ECO:0007669"/>
    <property type="project" value="UniProtKB-UniRule"/>
</dbReference>
<dbReference type="GO" id="GO:0046933">
    <property type="term" value="F:proton-transporting ATP synthase activity, rotational mechanism"/>
    <property type="evidence" value="ECO:0007669"/>
    <property type="project" value="UniProtKB-UniRule"/>
</dbReference>
<keyword evidence="7 10" id="KW-0472">Membrane</keyword>
<gene>
    <name evidence="10 11" type="primary">atpG</name>
    <name evidence="11" type="ORF">EWM59_12715</name>
</gene>
<evidence type="ECO:0000313" key="11">
    <source>
        <dbReference type="EMBL" id="RYU95306.1"/>
    </source>
</evidence>
<dbReference type="AlphaFoldDB" id="A0A4Q5LZA6"/>
<dbReference type="EMBL" id="SEWF01000016">
    <property type="protein sequence ID" value="RYU95306.1"/>
    <property type="molecule type" value="Genomic_DNA"/>
</dbReference>
<dbReference type="NCBIfam" id="TIGR01146">
    <property type="entry name" value="ATPsyn_F1gamma"/>
    <property type="match status" value="1"/>
</dbReference>
<evidence type="ECO:0000256" key="9">
    <source>
        <dbReference type="ARBA" id="ARBA00023310"/>
    </source>
</evidence>
<comment type="similarity">
    <text evidence="3 10">Belongs to the ATPase gamma chain family.</text>
</comment>
<evidence type="ECO:0000256" key="3">
    <source>
        <dbReference type="ARBA" id="ARBA00007681"/>
    </source>
</evidence>
<keyword evidence="10" id="KW-1003">Cell membrane</keyword>
<accession>A0A4Q5LZA6</accession>
<proteinExistence type="inferred from homology"/>
<name>A0A4Q5LZA6_9BACT</name>
<dbReference type="HAMAP" id="MF_00815">
    <property type="entry name" value="ATP_synth_gamma_bact"/>
    <property type="match status" value="1"/>
</dbReference>
<dbReference type="RefSeq" id="WP_130021355.1">
    <property type="nucleotide sequence ID" value="NZ_SEWF01000016.1"/>
</dbReference>
<keyword evidence="8 10" id="KW-0139">CF(1)</keyword>
<dbReference type="InterPro" id="IPR000131">
    <property type="entry name" value="ATP_synth_F1_gsu"/>
</dbReference>
<dbReference type="CDD" id="cd12151">
    <property type="entry name" value="F1-ATPase_gamma"/>
    <property type="match status" value="1"/>
</dbReference>
<dbReference type="PANTHER" id="PTHR11693:SF22">
    <property type="entry name" value="ATP SYNTHASE SUBUNIT GAMMA, MITOCHONDRIAL"/>
    <property type="match status" value="1"/>
</dbReference>
<keyword evidence="12" id="KW-1185">Reference proteome</keyword>
<comment type="subunit">
    <text evidence="10">F-type ATPases have 2 components, CF(1) - the catalytic core - and CF(0) - the membrane proton channel. CF(1) has five subunits: alpha(3), beta(3), gamma(1), delta(1), epsilon(1). CF(0) has three main subunits: a, b and c.</text>
</comment>
<dbReference type="InterPro" id="IPR035968">
    <property type="entry name" value="ATP_synth_F1_ATPase_gsu"/>
</dbReference>
<dbReference type="GO" id="GO:0005886">
    <property type="term" value="C:plasma membrane"/>
    <property type="evidence" value="ECO:0007669"/>
    <property type="project" value="UniProtKB-SubCell"/>
</dbReference>
<dbReference type="Pfam" id="PF00231">
    <property type="entry name" value="ATP-synt"/>
    <property type="match status" value="1"/>
</dbReference>
<dbReference type="Gene3D" id="1.10.287.80">
    <property type="entry name" value="ATP synthase, gamma subunit, helix hairpin domain"/>
    <property type="match status" value="1"/>
</dbReference>
<protein>
    <recommendedName>
        <fullName evidence="10">ATP synthase gamma chain</fullName>
    </recommendedName>
    <alternativeName>
        <fullName evidence="10">ATP synthase F1 sector gamma subunit</fullName>
    </alternativeName>
    <alternativeName>
        <fullName evidence="10">F-ATPase gamma subunit</fullName>
    </alternativeName>
</protein>
<dbReference type="PANTHER" id="PTHR11693">
    <property type="entry name" value="ATP SYNTHASE GAMMA CHAIN"/>
    <property type="match status" value="1"/>
</dbReference>
<comment type="function">
    <text evidence="1 10">Produces ATP from ADP in the presence of a proton gradient across the membrane. The gamma chain is believed to be important in regulating ATPase activity and the flow of protons through the CF(0) complex.</text>
</comment>
<organism evidence="11 12">
    <name type="scientific">Emticicia agri</name>
    <dbReference type="NCBI Taxonomy" id="2492393"/>
    <lineage>
        <taxon>Bacteria</taxon>
        <taxon>Pseudomonadati</taxon>
        <taxon>Bacteroidota</taxon>
        <taxon>Cytophagia</taxon>
        <taxon>Cytophagales</taxon>
        <taxon>Leadbetterellaceae</taxon>
        <taxon>Emticicia</taxon>
    </lineage>
</organism>
<dbReference type="SUPFAM" id="SSF52943">
    <property type="entry name" value="ATP synthase (F1-ATPase), gamma subunit"/>
    <property type="match status" value="1"/>
</dbReference>
<dbReference type="GO" id="GO:0045259">
    <property type="term" value="C:proton-transporting ATP synthase complex"/>
    <property type="evidence" value="ECO:0007669"/>
    <property type="project" value="UniProtKB-KW"/>
</dbReference>
<evidence type="ECO:0000313" key="12">
    <source>
        <dbReference type="Proteomes" id="UP000293162"/>
    </source>
</evidence>
<evidence type="ECO:0000256" key="7">
    <source>
        <dbReference type="ARBA" id="ARBA00023136"/>
    </source>
</evidence>
<dbReference type="Gene3D" id="3.40.1380.10">
    <property type="match status" value="1"/>
</dbReference>
<evidence type="ECO:0000256" key="6">
    <source>
        <dbReference type="ARBA" id="ARBA00023065"/>
    </source>
</evidence>
<keyword evidence="4 10" id="KW-0813">Transport</keyword>
<dbReference type="OrthoDB" id="9812769at2"/>
<reference evidence="11 12" key="1">
    <citation type="submission" date="2019-02" db="EMBL/GenBank/DDBJ databases">
        <title>Bacterial novel species Emticicia sp. 17J42-9 isolated from soil.</title>
        <authorList>
            <person name="Jung H.-Y."/>
        </authorList>
    </citation>
    <scope>NUCLEOTIDE SEQUENCE [LARGE SCALE GENOMIC DNA]</scope>
    <source>
        <strain evidence="11 12">17J42-9</strain>
    </source>
</reference>
<evidence type="ECO:0000256" key="10">
    <source>
        <dbReference type="HAMAP-Rule" id="MF_00815"/>
    </source>
</evidence>
<evidence type="ECO:0000256" key="5">
    <source>
        <dbReference type="ARBA" id="ARBA00022781"/>
    </source>
</evidence>
<evidence type="ECO:0000256" key="4">
    <source>
        <dbReference type="ARBA" id="ARBA00022448"/>
    </source>
</evidence>
<keyword evidence="9 10" id="KW-0066">ATP synthesis</keyword>
<keyword evidence="5 10" id="KW-0375">Hydrogen ion transport</keyword>
<dbReference type="InterPro" id="IPR023632">
    <property type="entry name" value="ATP_synth_F1_gsu_CS"/>
</dbReference>
<dbReference type="Proteomes" id="UP000293162">
    <property type="component" value="Unassembled WGS sequence"/>
</dbReference>